<name>A0ABN7S1N4_OIKDI</name>
<evidence type="ECO:0000313" key="4">
    <source>
        <dbReference type="EMBL" id="CAG5086553.1"/>
    </source>
</evidence>
<feature type="compositionally biased region" description="Acidic residues" evidence="2">
    <location>
        <begin position="322"/>
        <end position="334"/>
    </location>
</feature>
<evidence type="ECO:0000256" key="3">
    <source>
        <dbReference type="SAM" id="Phobius"/>
    </source>
</evidence>
<evidence type="ECO:0000313" key="5">
    <source>
        <dbReference type="Proteomes" id="UP001158576"/>
    </source>
</evidence>
<keyword evidence="5" id="KW-1185">Reference proteome</keyword>
<feature type="region of interest" description="Disordered" evidence="2">
    <location>
        <begin position="246"/>
        <end position="334"/>
    </location>
</feature>
<keyword evidence="1" id="KW-0175">Coiled coil</keyword>
<keyword evidence="3" id="KW-0812">Transmembrane</keyword>
<feature type="compositionally biased region" description="Acidic residues" evidence="2">
    <location>
        <begin position="300"/>
        <end position="310"/>
    </location>
</feature>
<feature type="transmembrane region" description="Helical" evidence="3">
    <location>
        <begin position="59"/>
        <end position="77"/>
    </location>
</feature>
<sequence length="334" mass="37987">MQVLSGFNLRPEMTKQGNTFYFNRNFLPFAKRERTVGIPTQYTRANTGRDMNKRGGRPYTFYLAVFFMMTSAFLYFSNSSLKAELDQRSDEISDLNNAKLQKMQAIDVLQAELEKTQHERNIVKNDLDEANENIETRNSQIENLKFDIGKLESEKSNLESERDNLKDDKLYAENQLDDLEELRAKKNELENIVEENKLEMESKNAEIEKLKKDLEDAETLAAENVAKAAAAPAPKIVSLEAKPAELQAPATAAPVIQDVNEISDEDDEEDNETVSESTSTEVQKETSTEKNSITTMSEADQSDDDEDESDFSLLDENGDLKDFDDEEEQNDDFP</sequence>
<keyword evidence="3" id="KW-0472">Membrane</keyword>
<protein>
    <submittedName>
        <fullName evidence="4">Oidioi.mRNA.OKI2018_I69.PAR.g11256.t2.cds</fullName>
    </submittedName>
</protein>
<reference evidence="4 5" key="1">
    <citation type="submission" date="2021-04" db="EMBL/GenBank/DDBJ databases">
        <authorList>
            <person name="Bliznina A."/>
        </authorList>
    </citation>
    <scope>NUCLEOTIDE SEQUENCE [LARGE SCALE GENOMIC DNA]</scope>
</reference>
<feature type="compositionally biased region" description="Acidic residues" evidence="2">
    <location>
        <begin position="261"/>
        <end position="273"/>
    </location>
</feature>
<evidence type="ECO:0000256" key="2">
    <source>
        <dbReference type="SAM" id="MobiDB-lite"/>
    </source>
</evidence>
<evidence type="ECO:0000256" key="1">
    <source>
        <dbReference type="SAM" id="Coils"/>
    </source>
</evidence>
<feature type="coiled-coil region" evidence="1">
    <location>
        <begin position="78"/>
        <end position="227"/>
    </location>
</feature>
<gene>
    <name evidence="4" type="ORF">OKIOD_LOCUS2814</name>
</gene>
<keyword evidence="3" id="KW-1133">Transmembrane helix</keyword>
<dbReference type="Proteomes" id="UP001158576">
    <property type="component" value="Chromosome PAR"/>
</dbReference>
<proteinExistence type="predicted"/>
<dbReference type="EMBL" id="OU015568">
    <property type="protein sequence ID" value="CAG5086553.1"/>
    <property type="molecule type" value="Genomic_DNA"/>
</dbReference>
<organism evidence="4 5">
    <name type="scientific">Oikopleura dioica</name>
    <name type="common">Tunicate</name>
    <dbReference type="NCBI Taxonomy" id="34765"/>
    <lineage>
        <taxon>Eukaryota</taxon>
        <taxon>Metazoa</taxon>
        <taxon>Chordata</taxon>
        <taxon>Tunicata</taxon>
        <taxon>Appendicularia</taxon>
        <taxon>Copelata</taxon>
        <taxon>Oikopleuridae</taxon>
        <taxon>Oikopleura</taxon>
    </lineage>
</organism>
<accession>A0ABN7S1N4</accession>